<reference evidence="2 3" key="1">
    <citation type="submission" date="2023-08" db="EMBL/GenBank/DDBJ databases">
        <authorList>
            <person name="Buchebner-Jance M."/>
        </authorList>
    </citation>
    <scope>NUCLEOTIDE SEQUENCE [LARGE SCALE GENOMIC DNA]</scope>
    <source>
        <strain evidence="2 3">NCIMB 15475</strain>
    </source>
</reference>
<dbReference type="GeneID" id="93267776"/>
<evidence type="ECO:0000313" key="2">
    <source>
        <dbReference type="EMBL" id="WLV83666.1"/>
    </source>
</evidence>
<evidence type="ECO:0000256" key="1">
    <source>
        <dbReference type="SAM" id="Phobius"/>
    </source>
</evidence>
<dbReference type="Proteomes" id="UP001229832">
    <property type="component" value="Chromosome"/>
</dbReference>
<name>A0ABD7Z9U4_LACZE</name>
<dbReference type="RefSeq" id="WP_016363220.1">
    <property type="nucleotide sequence ID" value="NZ_CP132484.1"/>
</dbReference>
<protein>
    <submittedName>
        <fullName evidence="2">Uncharacterized protein</fullName>
    </submittedName>
</protein>
<keyword evidence="3" id="KW-1185">Reference proteome</keyword>
<feature type="transmembrane region" description="Helical" evidence="1">
    <location>
        <begin position="16"/>
        <end position="34"/>
    </location>
</feature>
<keyword evidence="1" id="KW-1133">Transmembrane helix</keyword>
<dbReference type="EMBL" id="CP132485">
    <property type="protein sequence ID" value="WLV83666.1"/>
    <property type="molecule type" value="Genomic_DNA"/>
</dbReference>
<organism evidence="2 3">
    <name type="scientific">Lacticaseibacillus zeae subsp. silagei</name>
    <dbReference type="NCBI Taxonomy" id="3068307"/>
    <lineage>
        <taxon>Bacteria</taxon>
        <taxon>Bacillati</taxon>
        <taxon>Bacillota</taxon>
        <taxon>Bacilli</taxon>
        <taxon>Lactobacillales</taxon>
        <taxon>Lactobacillaceae</taxon>
        <taxon>Lacticaseibacillus</taxon>
    </lineage>
</organism>
<gene>
    <name evidence="2" type="ORF">LACZS2_000048</name>
</gene>
<accession>A0ABD7Z9U4</accession>
<dbReference type="AlphaFoldDB" id="A0ABD7Z9U4"/>
<keyword evidence="1" id="KW-0472">Membrane</keyword>
<sequence>MIDAIVQTLLTPTAPFWRYLLLVAAGIMIGATISKGWRQWID</sequence>
<keyword evidence="1" id="KW-0812">Transmembrane</keyword>
<proteinExistence type="predicted"/>
<evidence type="ECO:0000313" key="3">
    <source>
        <dbReference type="Proteomes" id="UP001229832"/>
    </source>
</evidence>